<dbReference type="GO" id="GO:0046872">
    <property type="term" value="F:metal ion binding"/>
    <property type="evidence" value="ECO:0007669"/>
    <property type="project" value="UniProtKB-KW"/>
</dbReference>
<dbReference type="Gene3D" id="2.102.10.10">
    <property type="entry name" value="Rieske [2Fe-2S] iron-sulphur domain"/>
    <property type="match status" value="1"/>
</dbReference>
<keyword evidence="4" id="KW-0001">2Fe-2S</keyword>
<dbReference type="FunFam" id="2.102.10.10:FF:000001">
    <property type="entry name" value="Cytochrome b-c1 complex subunit Rieske, mitochondrial"/>
    <property type="match status" value="1"/>
</dbReference>
<evidence type="ECO:0000256" key="7">
    <source>
        <dbReference type="ARBA" id="ARBA00023004"/>
    </source>
</evidence>
<dbReference type="WBParaSite" id="ASIM_0001744401-mRNA-1">
    <property type="protein sequence ID" value="ASIM_0001744401-mRNA-1"/>
    <property type="gene ID" value="ASIM_0001744401"/>
</dbReference>
<dbReference type="GO" id="GO:0051537">
    <property type="term" value="F:2 iron, 2 sulfur cluster binding"/>
    <property type="evidence" value="ECO:0007669"/>
    <property type="project" value="UniProtKB-KW"/>
</dbReference>
<keyword evidence="15" id="KW-1185">Reference proteome</keyword>
<dbReference type="CDD" id="cd03470">
    <property type="entry name" value="Rieske_cytochrome_bc1"/>
    <property type="match status" value="1"/>
</dbReference>
<dbReference type="InterPro" id="IPR004192">
    <property type="entry name" value="Rieske_TM"/>
</dbReference>
<dbReference type="InterPro" id="IPR036922">
    <property type="entry name" value="Rieske_2Fe-2S_sf"/>
</dbReference>
<evidence type="ECO:0000256" key="6">
    <source>
        <dbReference type="ARBA" id="ARBA00022989"/>
    </source>
</evidence>
<proteinExistence type="inferred from homology"/>
<comment type="miscellaneous">
    <text evidence="11">The Rieske protein is a high potential 2Fe-2S protein.</text>
</comment>
<name>A0A0M3K902_ANISI</name>
<evidence type="ECO:0000256" key="12">
    <source>
        <dbReference type="RuleBase" id="RU004495"/>
    </source>
</evidence>
<reference evidence="14 15" key="2">
    <citation type="submission" date="2018-11" db="EMBL/GenBank/DDBJ databases">
        <authorList>
            <consortium name="Pathogen Informatics"/>
        </authorList>
    </citation>
    <scope>NUCLEOTIDE SEQUENCE [LARGE SCALE GENOMIC DNA]</scope>
</reference>
<evidence type="ECO:0000313" key="15">
    <source>
        <dbReference type="Proteomes" id="UP000267096"/>
    </source>
</evidence>
<dbReference type="SUPFAM" id="SSF50022">
    <property type="entry name" value="ISP domain"/>
    <property type="match status" value="1"/>
</dbReference>
<comment type="similarity">
    <text evidence="2">Belongs to the Rieske iron-sulfur protein family.</text>
</comment>
<evidence type="ECO:0000313" key="14">
    <source>
        <dbReference type="EMBL" id="VDK58864.1"/>
    </source>
</evidence>
<evidence type="ECO:0000256" key="11">
    <source>
        <dbReference type="RuleBase" id="RU004494"/>
    </source>
</evidence>
<dbReference type="InterPro" id="IPR006317">
    <property type="entry name" value="Ubiquinol_cyt_c_Rdtase_Fe-S-su"/>
</dbReference>
<sequence>MFSSDNTVTNNGVIVRRFAHTDVRFPNFDEYRHDATLDCKKAARETEDERRVVPQMIYYGVGGMLALMTAKESVQKMVAFKGMACDQVAQAFTIVNMDEIPEGQTKTYEWQGKPVFVKHRTAHEIEEMKAVNISQLRHPESDSQRVKRAEWLIVVGVCTHLGCVPSPNSDEFIGGYKCPCHGAYFDASGRIRKGPAPLNLRVPTYRFKGNQIIIGSKQN</sequence>
<gene>
    <name evidence="14" type="ORF">ASIM_LOCUS16850</name>
</gene>
<dbReference type="Proteomes" id="UP000267096">
    <property type="component" value="Unassembled WGS sequence"/>
</dbReference>
<dbReference type="InterPro" id="IPR014349">
    <property type="entry name" value="Rieske_Fe-S_prot"/>
</dbReference>
<dbReference type="InterPro" id="IPR037008">
    <property type="entry name" value="bc1_Rieske_TM_sf"/>
</dbReference>
<evidence type="ECO:0000313" key="16">
    <source>
        <dbReference type="WBParaSite" id="ASIM_0001744401-mRNA-1"/>
    </source>
</evidence>
<feature type="domain" description="Rieske" evidence="13">
    <location>
        <begin position="145"/>
        <end position="214"/>
    </location>
</feature>
<comment type="cofactor">
    <cofactor evidence="11">
        <name>[2Fe-2S] cluster</name>
        <dbReference type="ChEBI" id="CHEBI:190135"/>
    </cofactor>
    <text evidence="11">Binds 1 [2Fe-2S] cluster per subunit.</text>
</comment>
<evidence type="ECO:0000256" key="2">
    <source>
        <dbReference type="ARBA" id="ARBA00010651"/>
    </source>
</evidence>
<keyword evidence="7" id="KW-0408">Iron</keyword>
<keyword evidence="8" id="KW-0411">Iron-sulfur</keyword>
<dbReference type="OrthoDB" id="1637982at2759"/>
<dbReference type="Pfam" id="PF00355">
    <property type="entry name" value="Rieske"/>
    <property type="match status" value="1"/>
</dbReference>
<dbReference type="Pfam" id="PF02921">
    <property type="entry name" value="UCR_TM"/>
    <property type="match status" value="1"/>
</dbReference>
<dbReference type="InterPro" id="IPR005805">
    <property type="entry name" value="Rieske_Fe-S_prot_C"/>
</dbReference>
<keyword evidence="6" id="KW-1133">Transmembrane helix</keyword>
<keyword evidence="11" id="KW-0249">Electron transport</keyword>
<accession>A0A0M3K902</accession>
<evidence type="ECO:0000256" key="4">
    <source>
        <dbReference type="ARBA" id="ARBA00022714"/>
    </source>
</evidence>
<evidence type="ECO:0000256" key="5">
    <source>
        <dbReference type="ARBA" id="ARBA00022723"/>
    </source>
</evidence>
<dbReference type="InterPro" id="IPR017941">
    <property type="entry name" value="Rieske_2Fe-2S"/>
</dbReference>
<organism evidence="16">
    <name type="scientific">Anisakis simplex</name>
    <name type="common">Herring worm</name>
    <dbReference type="NCBI Taxonomy" id="6269"/>
    <lineage>
        <taxon>Eukaryota</taxon>
        <taxon>Metazoa</taxon>
        <taxon>Ecdysozoa</taxon>
        <taxon>Nematoda</taxon>
        <taxon>Chromadorea</taxon>
        <taxon>Rhabditida</taxon>
        <taxon>Spirurina</taxon>
        <taxon>Ascaridomorpha</taxon>
        <taxon>Ascaridoidea</taxon>
        <taxon>Anisakidae</taxon>
        <taxon>Anisakis</taxon>
        <taxon>Anisakis simplex complex</taxon>
    </lineage>
</organism>
<evidence type="ECO:0000256" key="8">
    <source>
        <dbReference type="ARBA" id="ARBA00023014"/>
    </source>
</evidence>
<dbReference type="PANTHER" id="PTHR10134">
    <property type="entry name" value="CYTOCHROME B-C1 COMPLEX SUBUNIT RIESKE, MITOCHONDRIAL"/>
    <property type="match status" value="1"/>
</dbReference>
<keyword evidence="12" id="KW-0679">Respiratory chain</keyword>
<dbReference type="EC" id="7.1.1.8" evidence="11"/>
<evidence type="ECO:0000256" key="10">
    <source>
        <dbReference type="ARBA" id="ARBA00023157"/>
    </source>
</evidence>
<keyword evidence="12" id="KW-0496">Mitochondrion</keyword>
<keyword evidence="11" id="KW-0813">Transport</keyword>
<dbReference type="PROSITE" id="PS51296">
    <property type="entry name" value="RIESKE"/>
    <property type="match status" value="1"/>
</dbReference>
<keyword evidence="10" id="KW-1015">Disulfide bond</keyword>
<comment type="subcellular location">
    <subcellularLocation>
        <location evidence="1">Membrane</location>
        <topology evidence="1">Single-pass membrane protein</topology>
    </subcellularLocation>
    <subcellularLocation>
        <location evidence="12">Mitochondrion inner membrane</location>
    </subcellularLocation>
</comment>
<comment type="catalytic activity">
    <reaction evidence="11">
        <text>a quinol + 2 Fe(III)-[cytochrome c](out) = a quinone + 2 Fe(II)-[cytochrome c](out) + 2 H(+)(out)</text>
        <dbReference type="Rhea" id="RHEA:11484"/>
        <dbReference type="Rhea" id="RHEA-COMP:10350"/>
        <dbReference type="Rhea" id="RHEA-COMP:14399"/>
        <dbReference type="ChEBI" id="CHEBI:15378"/>
        <dbReference type="ChEBI" id="CHEBI:24646"/>
        <dbReference type="ChEBI" id="CHEBI:29033"/>
        <dbReference type="ChEBI" id="CHEBI:29034"/>
        <dbReference type="ChEBI" id="CHEBI:132124"/>
        <dbReference type="EC" id="7.1.1.8"/>
    </reaction>
</comment>
<dbReference type="PRINTS" id="PR00162">
    <property type="entry name" value="RIESKE"/>
</dbReference>
<dbReference type="NCBIfam" id="TIGR01416">
    <property type="entry name" value="Rieske_proteo"/>
    <property type="match status" value="1"/>
</dbReference>
<dbReference type="Gene3D" id="1.20.5.270">
    <property type="entry name" value="Ubiquinol cytochrome reductase, transmembrane domain"/>
    <property type="match status" value="1"/>
</dbReference>
<evidence type="ECO:0000256" key="1">
    <source>
        <dbReference type="ARBA" id="ARBA00004167"/>
    </source>
</evidence>
<dbReference type="GO" id="GO:0008121">
    <property type="term" value="F:quinol-cytochrome-c reductase activity"/>
    <property type="evidence" value="ECO:0007669"/>
    <property type="project" value="UniProtKB-EC"/>
</dbReference>
<evidence type="ECO:0000256" key="3">
    <source>
        <dbReference type="ARBA" id="ARBA00022692"/>
    </source>
</evidence>
<keyword evidence="3" id="KW-0812">Transmembrane</keyword>
<keyword evidence="5" id="KW-0479">Metal-binding</keyword>
<dbReference type="SUPFAM" id="SSF81502">
    <property type="entry name" value="ISP transmembrane anchor"/>
    <property type="match status" value="1"/>
</dbReference>
<protein>
    <recommendedName>
        <fullName evidence="11">Cytochrome b-c1 complex subunit Rieske, mitochondrial</fullName>
        <ecNumber evidence="11">7.1.1.8</ecNumber>
    </recommendedName>
</protein>
<evidence type="ECO:0000256" key="9">
    <source>
        <dbReference type="ARBA" id="ARBA00023136"/>
    </source>
</evidence>
<reference evidence="16" key="1">
    <citation type="submission" date="2017-02" db="UniProtKB">
        <authorList>
            <consortium name="WormBaseParasite"/>
        </authorList>
    </citation>
    <scope>IDENTIFICATION</scope>
</reference>
<dbReference type="EMBL" id="UYRR01033477">
    <property type="protein sequence ID" value="VDK58864.1"/>
    <property type="molecule type" value="Genomic_DNA"/>
</dbReference>
<evidence type="ECO:0000259" key="13">
    <source>
        <dbReference type="PROSITE" id="PS51296"/>
    </source>
</evidence>
<dbReference type="GO" id="GO:0005743">
    <property type="term" value="C:mitochondrial inner membrane"/>
    <property type="evidence" value="ECO:0007669"/>
    <property type="project" value="UniProtKB-SubCell"/>
</dbReference>
<dbReference type="AlphaFoldDB" id="A0A0M3K902"/>
<keyword evidence="9" id="KW-0472">Membrane</keyword>